<gene>
    <name evidence="6" type="ORF">GU243_21290</name>
</gene>
<dbReference type="InterPro" id="IPR036812">
    <property type="entry name" value="NAD(P)_OxRdtase_dom_sf"/>
</dbReference>
<reference evidence="6 7" key="1">
    <citation type="submission" date="2020-01" db="EMBL/GenBank/DDBJ databases">
        <title>Pseudarthrobacter psychrotolerans sp. nov., isolated from antarctic soil.</title>
        <authorList>
            <person name="Shin Y."/>
            <person name="Park W."/>
        </authorList>
    </citation>
    <scope>NUCLEOTIDE SEQUENCE [LARGE SCALE GENOMIC DNA]</scope>
    <source>
        <strain evidence="6 7">YJ56</strain>
    </source>
</reference>
<dbReference type="AlphaFoldDB" id="A0A6P1NTU1"/>
<keyword evidence="3" id="KW-0560">Oxidoreductase</keyword>
<dbReference type="EMBL" id="CP047898">
    <property type="protein sequence ID" value="QHK22468.1"/>
    <property type="molecule type" value="Genomic_DNA"/>
</dbReference>
<evidence type="ECO:0000256" key="3">
    <source>
        <dbReference type="ARBA" id="ARBA00023002"/>
    </source>
</evidence>
<comment type="similarity">
    <text evidence="1">Belongs to the shaker potassium channel beta subunit family.</text>
</comment>
<accession>A0A6P1NTU1</accession>
<feature type="region of interest" description="Disordered" evidence="4">
    <location>
        <begin position="101"/>
        <end position="145"/>
    </location>
</feature>
<dbReference type="InterPro" id="IPR005399">
    <property type="entry name" value="K_chnl_volt-dep_bsu_KCNAB-rel"/>
</dbReference>
<dbReference type="KEGG" id="psey:GU243_21290"/>
<dbReference type="Gene3D" id="3.20.20.100">
    <property type="entry name" value="NADP-dependent oxidoreductase domain"/>
    <property type="match status" value="1"/>
</dbReference>
<feature type="domain" description="NADP-dependent oxidoreductase" evidence="5">
    <location>
        <begin position="22"/>
        <end position="86"/>
    </location>
</feature>
<name>A0A6P1NTU1_9MICC</name>
<evidence type="ECO:0000313" key="6">
    <source>
        <dbReference type="EMBL" id="QHK22468.1"/>
    </source>
</evidence>
<protein>
    <recommendedName>
        <fullName evidence="5">NADP-dependent oxidoreductase domain-containing protein</fullName>
    </recommendedName>
</protein>
<dbReference type="InterPro" id="IPR023210">
    <property type="entry name" value="NADP_OxRdtase_dom"/>
</dbReference>
<dbReference type="PANTHER" id="PTHR43150:SF2">
    <property type="entry name" value="HYPERKINETIC, ISOFORM M"/>
    <property type="match status" value="1"/>
</dbReference>
<dbReference type="GO" id="GO:0016491">
    <property type="term" value="F:oxidoreductase activity"/>
    <property type="evidence" value="ECO:0007669"/>
    <property type="project" value="UniProtKB-KW"/>
</dbReference>
<evidence type="ECO:0000259" key="5">
    <source>
        <dbReference type="Pfam" id="PF00248"/>
    </source>
</evidence>
<sequence length="175" mass="18281">MREVHWRRAGGKGGHSRGSVIERVEQLKPIAADLGVPLATLAVAWVLANPNVSAAIVGASRPEQLDDTVKAADLVLGQETLDLIDGALGDVVERDPAKVESFPSVSNGSLPGPALIPGTASCDARHARQPNPDASGDPQRRRGISTEILKIVDGHEDLEDLAGVEASHDLASEPS</sequence>
<keyword evidence="7" id="KW-1185">Reference proteome</keyword>
<dbReference type="SUPFAM" id="SSF51430">
    <property type="entry name" value="NAD(P)-linked oxidoreductase"/>
    <property type="match status" value="1"/>
</dbReference>
<dbReference type="Proteomes" id="UP000464186">
    <property type="component" value="Chromosome"/>
</dbReference>
<keyword evidence="2" id="KW-0521">NADP</keyword>
<evidence type="ECO:0000256" key="1">
    <source>
        <dbReference type="ARBA" id="ARBA00006515"/>
    </source>
</evidence>
<evidence type="ECO:0000256" key="4">
    <source>
        <dbReference type="SAM" id="MobiDB-lite"/>
    </source>
</evidence>
<dbReference type="PANTHER" id="PTHR43150">
    <property type="entry name" value="HYPERKINETIC, ISOFORM M"/>
    <property type="match status" value="1"/>
</dbReference>
<dbReference type="Pfam" id="PF00248">
    <property type="entry name" value="Aldo_ket_red"/>
    <property type="match status" value="1"/>
</dbReference>
<evidence type="ECO:0000256" key="2">
    <source>
        <dbReference type="ARBA" id="ARBA00022857"/>
    </source>
</evidence>
<evidence type="ECO:0000313" key="7">
    <source>
        <dbReference type="Proteomes" id="UP000464186"/>
    </source>
</evidence>
<proteinExistence type="inferred from homology"/>
<organism evidence="6 7">
    <name type="scientific">Pseudarthrobacter psychrotolerans</name>
    <dbReference type="NCBI Taxonomy" id="2697569"/>
    <lineage>
        <taxon>Bacteria</taxon>
        <taxon>Bacillati</taxon>
        <taxon>Actinomycetota</taxon>
        <taxon>Actinomycetes</taxon>
        <taxon>Micrococcales</taxon>
        <taxon>Micrococcaceae</taxon>
        <taxon>Pseudarthrobacter</taxon>
    </lineage>
</organism>